<dbReference type="InterPro" id="IPR050190">
    <property type="entry name" value="UPF0213_domain"/>
</dbReference>
<evidence type="ECO:0000313" key="4">
    <source>
        <dbReference type="Proteomes" id="UP000177372"/>
    </source>
</evidence>
<gene>
    <name evidence="3" type="ORF">A3A39_01625</name>
</gene>
<reference evidence="3 4" key="1">
    <citation type="journal article" date="2016" name="Nat. Commun.">
        <title>Thousands of microbial genomes shed light on interconnected biogeochemical processes in an aquifer system.</title>
        <authorList>
            <person name="Anantharaman K."/>
            <person name="Brown C.T."/>
            <person name="Hug L.A."/>
            <person name="Sharon I."/>
            <person name="Castelle C.J."/>
            <person name="Probst A.J."/>
            <person name="Thomas B.C."/>
            <person name="Singh A."/>
            <person name="Wilkins M.J."/>
            <person name="Karaoz U."/>
            <person name="Brodie E.L."/>
            <person name="Williams K.H."/>
            <person name="Hubbard S.S."/>
            <person name="Banfield J.F."/>
        </authorList>
    </citation>
    <scope>NUCLEOTIDE SEQUENCE [LARGE SCALE GENOMIC DNA]</scope>
</reference>
<comment type="similarity">
    <text evidence="1">Belongs to the UPF0213 family.</text>
</comment>
<dbReference type="AlphaFoldDB" id="A0A1F6F406"/>
<dbReference type="EMBL" id="MFLZ01000005">
    <property type="protein sequence ID" value="OGG80564.1"/>
    <property type="molecule type" value="Genomic_DNA"/>
</dbReference>
<dbReference type="CDD" id="cd10449">
    <property type="entry name" value="GIY-YIG_SLX1_like"/>
    <property type="match status" value="1"/>
</dbReference>
<organism evidence="3 4">
    <name type="scientific">Candidatus Kaiserbacteria bacterium RIFCSPLOWO2_01_FULL_54_13</name>
    <dbReference type="NCBI Taxonomy" id="1798512"/>
    <lineage>
        <taxon>Bacteria</taxon>
        <taxon>Candidatus Kaiseribacteriota</taxon>
    </lineage>
</organism>
<dbReference type="Gene3D" id="3.40.1440.10">
    <property type="entry name" value="GIY-YIG endonuclease"/>
    <property type="match status" value="1"/>
</dbReference>
<dbReference type="InterPro" id="IPR000305">
    <property type="entry name" value="GIY-YIG_endonuc"/>
</dbReference>
<evidence type="ECO:0000259" key="2">
    <source>
        <dbReference type="PROSITE" id="PS50164"/>
    </source>
</evidence>
<comment type="caution">
    <text evidence="3">The sequence shown here is derived from an EMBL/GenBank/DDBJ whole genome shotgun (WGS) entry which is preliminary data.</text>
</comment>
<dbReference type="InterPro" id="IPR035901">
    <property type="entry name" value="GIY-YIG_endonuc_sf"/>
</dbReference>
<proteinExistence type="inferred from homology"/>
<accession>A0A1F6F406</accession>
<dbReference type="PANTHER" id="PTHR34477">
    <property type="entry name" value="UPF0213 PROTEIN YHBQ"/>
    <property type="match status" value="1"/>
</dbReference>
<sequence>MHCVYILGSLKDGKLYTGSCRDIKARLAEHNAGHVPATKSRRPFVLLYCELHASRKDAMQRETYLKTGWGRNYIERAIPETLKNFRSKFRRV</sequence>
<dbReference type="Pfam" id="PF01541">
    <property type="entry name" value="GIY-YIG"/>
    <property type="match status" value="1"/>
</dbReference>
<dbReference type="PANTHER" id="PTHR34477:SF1">
    <property type="entry name" value="UPF0213 PROTEIN YHBQ"/>
    <property type="match status" value="1"/>
</dbReference>
<feature type="domain" description="GIY-YIG" evidence="2">
    <location>
        <begin position="1"/>
        <end position="75"/>
    </location>
</feature>
<evidence type="ECO:0000256" key="1">
    <source>
        <dbReference type="ARBA" id="ARBA00007435"/>
    </source>
</evidence>
<dbReference type="Proteomes" id="UP000177372">
    <property type="component" value="Unassembled WGS sequence"/>
</dbReference>
<protein>
    <recommendedName>
        <fullName evidence="2">GIY-YIG domain-containing protein</fullName>
    </recommendedName>
</protein>
<dbReference type="PROSITE" id="PS50164">
    <property type="entry name" value="GIY_YIG"/>
    <property type="match status" value="1"/>
</dbReference>
<name>A0A1F6F406_9BACT</name>
<dbReference type="SUPFAM" id="SSF82771">
    <property type="entry name" value="GIY-YIG endonuclease"/>
    <property type="match status" value="1"/>
</dbReference>
<evidence type="ECO:0000313" key="3">
    <source>
        <dbReference type="EMBL" id="OGG80564.1"/>
    </source>
</evidence>